<protein>
    <recommendedName>
        <fullName evidence="3">Alpha/beta hydrolase</fullName>
    </recommendedName>
</protein>
<dbReference type="STRING" id="1797471.A3A71_00345"/>
<comment type="caution">
    <text evidence="1">The sequence shown here is derived from an EMBL/GenBank/DDBJ whole genome shotgun (WGS) entry which is preliminary data.</text>
</comment>
<dbReference type="SUPFAM" id="SSF53474">
    <property type="entry name" value="alpha/beta-Hydrolases"/>
    <property type="match status" value="1"/>
</dbReference>
<dbReference type="EMBL" id="MEZX01000002">
    <property type="protein sequence ID" value="OGD64497.1"/>
    <property type="molecule type" value="Genomic_DNA"/>
</dbReference>
<reference evidence="1 2" key="1">
    <citation type="journal article" date="2016" name="Nat. Commun.">
        <title>Thousands of microbial genomes shed light on interconnected biogeochemical processes in an aquifer system.</title>
        <authorList>
            <person name="Anantharaman K."/>
            <person name="Brown C.T."/>
            <person name="Hug L.A."/>
            <person name="Sharon I."/>
            <person name="Castelle C.J."/>
            <person name="Probst A.J."/>
            <person name="Thomas B.C."/>
            <person name="Singh A."/>
            <person name="Wilkins M.J."/>
            <person name="Karaoz U."/>
            <person name="Brodie E.L."/>
            <person name="Williams K.H."/>
            <person name="Hubbard S.S."/>
            <person name="Banfield J.F."/>
        </authorList>
    </citation>
    <scope>NUCLEOTIDE SEQUENCE [LARGE SCALE GENOMIC DNA]</scope>
</reference>
<dbReference type="AlphaFoldDB" id="A0A1F5EAR4"/>
<evidence type="ECO:0000313" key="1">
    <source>
        <dbReference type="EMBL" id="OGD64497.1"/>
    </source>
</evidence>
<evidence type="ECO:0008006" key="3">
    <source>
        <dbReference type="Google" id="ProtNLM"/>
    </source>
</evidence>
<proteinExistence type="predicted"/>
<dbReference type="InterPro" id="IPR029058">
    <property type="entry name" value="AB_hydrolase_fold"/>
</dbReference>
<gene>
    <name evidence="1" type="ORF">A3A71_00345</name>
</gene>
<organism evidence="1 2">
    <name type="scientific">Candidatus Berkelbacteria bacterium RIFCSPLOWO2_01_FULL_50_28</name>
    <dbReference type="NCBI Taxonomy" id="1797471"/>
    <lineage>
        <taxon>Bacteria</taxon>
        <taxon>Candidatus Berkelbacteria</taxon>
    </lineage>
</organism>
<dbReference type="Gene3D" id="3.40.50.1820">
    <property type="entry name" value="alpha/beta hydrolase"/>
    <property type="match status" value="1"/>
</dbReference>
<name>A0A1F5EAR4_9BACT</name>
<evidence type="ECO:0000313" key="2">
    <source>
        <dbReference type="Proteomes" id="UP000177481"/>
    </source>
</evidence>
<sequence length="180" mass="20299">MEGISSREYSKTIAAIKSKGYDVKFVPIKWRRTTIDDWVNELWKEYDKYNPGDVILAGFSFGAMTAFAAASKKNPKELWLFSLSPYFGEDMSSLKKSWRKSIGKRKAAAFERISSGAMAKSIECRTLLFIGEKEAKTYPTLRVRANAVRGALKNSRLVVVPETEHDVSDDRYISAIVANI</sequence>
<dbReference type="Proteomes" id="UP000177481">
    <property type="component" value="Unassembled WGS sequence"/>
</dbReference>
<accession>A0A1F5EAR4</accession>